<keyword evidence="2" id="KW-1185">Reference proteome</keyword>
<name>A0A841Q3N2_9BACI</name>
<reference evidence="1 2" key="1">
    <citation type="submission" date="2020-08" db="EMBL/GenBank/DDBJ databases">
        <title>Genomic Encyclopedia of Type Strains, Phase IV (KMG-IV): sequencing the most valuable type-strain genomes for metagenomic binning, comparative biology and taxonomic classification.</title>
        <authorList>
            <person name="Goeker M."/>
        </authorList>
    </citation>
    <scope>NUCLEOTIDE SEQUENCE [LARGE SCALE GENOMIC DNA]</scope>
    <source>
        <strain evidence="1 2">DSM 19612</strain>
    </source>
</reference>
<evidence type="ECO:0000313" key="1">
    <source>
        <dbReference type="EMBL" id="MBB6453009.1"/>
    </source>
</evidence>
<accession>A0A841Q3N2</accession>
<sequence>MRLSDLIKAFEKEKKQWPESPNVLLDFCQYKYNKGELETKDYRNLFAQLHNKGAVSSHQLH</sequence>
<dbReference type="EMBL" id="JACHGH010000004">
    <property type="protein sequence ID" value="MBB6453009.1"/>
    <property type="molecule type" value="Genomic_DNA"/>
</dbReference>
<dbReference type="RefSeq" id="WP_174495868.1">
    <property type="nucleotide sequence ID" value="NZ_CADDWK010000004.1"/>
</dbReference>
<dbReference type="Pfam" id="PF14178">
    <property type="entry name" value="YppF"/>
    <property type="match status" value="1"/>
</dbReference>
<dbReference type="Proteomes" id="UP000581688">
    <property type="component" value="Unassembled WGS sequence"/>
</dbReference>
<dbReference type="AlphaFoldDB" id="A0A841Q3N2"/>
<evidence type="ECO:0000313" key="2">
    <source>
        <dbReference type="Proteomes" id="UP000581688"/>
    </source>
</evidence>
<proteinExistence type="predicted"/>
<evidence type="ECO:0008006" key="3">
    <source>
        <dbReference type="Google" id="ProtNLM"/>
    </source>
</evidence>
<comment type="caution">
    <text evidence="1">The sequence shown here is derived from an EMBL/GenBank/DDBJ whole genome shotgun (WGS) entry which is preliminary data.</text>
</comment>
<dbReference type="InterPro" id="IPR025553">
    <property type="entry name" value="YppF"/>
</dbReference>
<gene>
    <name evidence="1" type="ORF">HNQ94_001457</name>
</gene>
<organism evidence="1 2">
    <name type="scientific">Salirhabdus euzebyi</name>
    <dbReference type="NCBI Taxonomy" id="394506"/>
    <lineage>
        <taxon>Bacteria</taxon>
        <taxon>Bacillati</taxon>
        <taxon>Bacillota</taxon>
        <taxon>Bacilli</taxon>
        <taxon>Bacillales</taxon>
        <taxon>Bacillaceae</taxon>
        <taxon>Salirhabdus</taxon>
    </lineage>
</organism>
<protein>
    <recommendedName>
        <fullName evidence="3">YppF-like protein</fullName>
    </recommendedName>
</protein>